<protein>
    <submittedName>
        <fullName evidence="1">Uncharacterized protein</fullName>
    </submittedName>
</protein>
<accession>A0A1R3L4R7</accession>
<proteinExistence type="predicted"/>
<comment type="caution">
    <text evidence="1">The sequence shown here is derived from an EMBL/GenBank/DDBJ whole genome shotgun (WGS) entry which is preliminary data.</text>
</comment>
<sequence>MRWGKAAVMVKMVARVSINFGEERKKKKVLVFIPTHQTRPDPIRINPSKPTSPFGYNF</sequence>
<name>A0A1R3L4R7_9ROSI</name>
<keyword evidence="2" id="KW-1185">Reference proteome</keyword>
<gene>
    <name evidence="1" type="ORF">COLO4_00042</name>
</gene>
<dbReference type="EMBL" id="AWUE01000251">
    <property type="protein sequence ID" value="OMP14335.1"/>
    <property type="molecule type" value="Genomic_DNA"/>
</dbReference>
<reference evidence="2" key="1">
    <citation type="submission" date="2013-09" db="EMBL/GenBank/DDBJ databases">
        <title>Corchorus olitorius genome sequencing.</title>
        <authorList>
            <person name="Alam M."/>
            <person name="Haque M.S."/>
            <person name="Islam M.S."/>
            <person name="Emdad E.M."/>
            <person name="Islam M.M."/>
            <person name="Ahmed B."/>
            <person name="Halim A."/>
            <person name="Hossen Q.M.M."/>
            <person name="Hossain M.Z."/>
            <person name="Ahmed R."/>
            <person name="Khan M.M."/>
            <person name="Islam R."/>
            <person name="Rashid M.M."/>
            <person name="Khan S.A."/>
            <person name="Rahman M.S."/>
            <person name="Alam M."/>
            <person name="Yahiya A.S."/>
            <person name="Khan M.S."/>
            <person name="Azam M.S."/>
            <person name="Haque T."/>
            <person name="Lashkar M.Z.H."/>
            <person name="Akhand A.I."/>
            <person name="Morshed G."/>
            <person name="Roy S."/>
            <person name="Uddin K.S."/>
            <person name="Rabeya T."/>
            <person name="Hossain A.S."/>
            <person name="Chowdhury A."/>
            <person name="Snigdha A.R."/>
            <person name="Mortoza M.S."/>
            <person name="Matin S.A."/>
            <person name="Hoque S.M.E."/>
            <person name="Islam M.K."/>
            <person name="Roy D.K."/>
            <person name="Haider R."/>
            <person name="Moosa M.M."/>
            <person name="Elias S.M."/>
            <person name="Hasan A.M."/>
            <person name="Jahan S."/>
            <person name="Shafiuddin M."/>
            <person name="Mahmood N."/>
            <person name="Shommy N.S."/>
        </authorList>
    </citation>
    <scope>NUCLEOTIDE SEQUENCE [LARGE SCALE GENOMIC DNA]</scope>
    <source>
        <strain evidence="2">cv. O-4</strain>
    </source>
</reference>
<evidence type="ECO:0000313" key="2">
    <source>
        <dbReference type="Proteomes" id="UP000187203"/>
    </source>
</evidence>
<organism evidence="1 2">
    <name type="scientific">Corchorus olitorius</name>
    <dbReference type="NCBI Taxonomy" id="93759"/>
    <lineage>
        <taxon>Eukaryota</taxon>
        <taxon>Viridiplantae</taxon>
        <taxon>Streptophyta</taxon>
        <taxon>Embryophyta</taxon>
        <taxon>Tracheophyta</taxon>
        <taxon>Spermatophyta</taxon>
        <taxon>Magnoliopsida</taxon>
        <taxon>eudicotyledons</taxon>
        <taxon>Gunneridae</taxon>
        <taxon>Pentapetalae</taxon>
        <taxon>rosids</taxon>
        <taxon>malvids</taxon>
        <taxon>Malvales</taxon>
        <taxon>Malvaceae</taxon>
        <taxon>Grewioideae</taxon>
        <taxon>Apeibeae</taxon>
        <taxon>Corchorus</taxon>
    </lineage>
</organism>
<evidence type="ECO:0000313" key="1">
    <source>
        <dbReference type="EMBL" id="OMP14335.1"/>
    </source>
</evidence>
<dbReference type="AlphaFoldDB" id="A0A1R3L4R7"/>
<dbReference type="Proteomes" id="UP000187203">
    <property type="component" value="Unassembled WGS sequence"/>
</dbReference>